<reference evidence="1" key="1">
    <citation type="submission" date="2020-03" db="EMBL/GenBank/DDBJ databases">
        <title>Genome of Pelagibius litoralis DSM 21314T.</title>
        <authorList>
            <person name="Wang G."/>
        </authorList>
    </citation>
    <scope>NUCLEOTIDE SEQUENCE</scope>
    <source>
        <strain evidence="1">DSM 21314</strain>
    </source>
</reference>
<keyword evidence="2" id="KW-1185">Reference proteome</keyword>
<dbReference type="InterPro" id="IPR021795">
    <property type="entry name" value="DUF3363"/>
</dbReference>
<protein>
    <submittedName>
        <fullName evidence="1">DUF3363 domain-containing protein</fullName>
    </submittedName>
</protein>
<dbReference type="Proteomes" id="UP000761264">
    <property type="component" value="Unassembled WGS sequence"/>
</dbReference>
<accession>A0A967F1H8</accession>
<evidence type="ECO:0000313" key="1">
    <source>
        <dbReference type="EMBL" id="NIA71318.1"/>
    </source>
</evidence>
<dbReference type="EMBL" id="JAAQPH010000021">
    <property type="protein sequence ID" value="NIA71318.1"/>
    <property type="molecule type" value="Genomic_DNA"/>
</dbReference>
<sequence>MPEQRRSGIYPRSVQFVSRKYALVERWRELNFVPWQPVIEKALGQQFTGLARGSGISWDFGRMRRLGLGM</sequence>
<dbReference type="AlphaFoldDB" id="A0A967F1H8"/>
<dbReference type="Pfam" id="PF11843">
    <property type="entry name" value="DUF3363"/>
    <property type="match status" value="1"/>
</dbReference>
<evidence type="ECO:0000313" key="2">
    <source>
        <dbReference type="Proteomes" id="UP000761264"/>
    </source>
</evidence>
<gene>
    <name evidence="1" type="ORF">HBA54_22210</name>
</gene>
<name>A0A967F1H8_9PROT</name>
<proteinExistence type="predicted"/>
<dbReference type="RefSeq" id="WP_167228833.1">
    <property type="nucleotide sequence ID" value="NZ_JAAQPH010000021.1"/>
</dbReference>
<comment type="caution">
    <text evidence="1">The sequence shown here is derived from an EMBL/GenBank/DDBJ whole genome shotgun (WGS) entry which is preliminary data.</text>
</comment>
<organism evidence="1 2">
    <name type="scientific">Pelagibius litoralis</name>
    <dbReference type="NCBI Taxonomy" id="374515"/>
    <lineage>
        <taxon>Bacteria</taxon>
        <taxon>Pseudomonadati</taxon>
        <taxon>Pseudomonadota</taxon>
        <taxon>Alphaproteobacteria</taxon>
        <taxon>Rhodospirillales</taxon>
        <taxon>Rhodovibrionaceae</taxon>
        <taxon>Pelagibius</taxon>
    </lineage>
</organism>